<comment type="caution">
    <text evidence="2">The sequence shown here is derived from an EMBL/GenBank/DDBJ whole genome shotgun (WGS) entry which is preliminary data.</text>
</comment>
<protein>
    <submittedName>
        <fullName evidence="2">DUF6328 family protein</fullName>
    </submittedName>
</protein>
<keyword evidence="1" id="KW-0472">Membrane</keyword>
<accession>A0ABW1JHI2</accession>
<sequence>MVSHNSDGGRQDDRHESRDQRLDRNWTELLQELRVTQTGVQILAGFLLTLPFQARFAGLPPFERGIYLVTVLLSCVATILLVAPVAVHRALFRRHEKDRLVDAADRLARAGLGALGLSLTGVVTLVFSVVLGRWEGIVAGSALLVAIVAFWVVIPLRLRRVLPPAP</sequence>
<evidence type="ECO:0000256" key="1">
    <source>
        <dbReference type="SAM" id="Phobius"/>
    </source>
</evidence>
<reference evidence="3" key="1">
    <citation type="journal article" date="2019" name="Int. J. Syst. Evol. Microbiol.">
        <title>The Global Catalogue of Microorganisms (GCM) 10K type strain sequencing project: providing services to taxonomists for standard genome sequencing and annotation.</title>
        <authorList>
            <consortium name="The Broad Institute Genomics Platform"/>
            <consortium name="The Broad Institute Genome Sequencing Center for Infectious Disease"/>
            <person name="Wu L."/>
            <person name="Ma J."/>
        </authorList>
    </citation>
    <scope>NUCLEOTIDE SEQUENCE [LARGE SCALE GENOMIC DNA]</scope>
    <source>
        <strain evidence="3">KACC 14249</strain>
    </source>
</reference>
<proteinExistence type="predicted"/>
<dbReference type="RefSeq" id="WP_345714759.1">
    <property type="nucleotide sequence ID" value="NZ_BAABFP010000002.1"/>
</dbReference>
<feature type="transmembrane region" description="Helical" evidence="1">
    <location>
        <begin position="107"/>
        <end position="131"/>
    </location>
</feature>
<feature type="transmembrane region" description="Helical" evidence="1">
    <location>
        <begin position="137"/>
        <end position="158"/>
    </location>
</feature>
<keyword evidence="1" id="KW-0812">Transmembrane</keyword>
<name>A0ABW1JHI2_9ACTN</name>
<keyword evidence="1" id="KW-1133">Transmembrane helix</keyword>
<dbReference type="InterPro" id="IPR046291">
    <property type="entry name" value="DUF6328"/>
</dbReference>
<dbReference type="EMBL" id="JBHSRD010000006">
    <property type="protein sequence ID" value="MFC6008819.1"/>
    <property type="molecule type" value="Genomic_DNA"/>
</dbReference>
<organism evidence="2 3">
    <name type="scientific">Angustibacter luteus</name>
    <dbReference type="NCBI Taxonomy" id="658456"/>
    <lineage>
        <taxon>Bacteria</taxon>
        <taxon>Bacillati</taxon>
        <taxon>Actinomycetota</taxon>
        <taxon>Actinomycetes</taxon>
        <taxon>Kineosporiales</taxon>
        <taxon>Kineosporiaceae</taxon>
    </lineage>
</organism>
<dbReference type="Proteomes" id="UP001596189">
    <property type="component" value="Unassembled WGS sequence"/>
</dbReference>
<evidence type="ECO:0000313" key="3">
    <source>
        <dbReference type="Proteomes" id="UP001596189"/>
    </source>
</evidence>
<keyword evidence="3" id="KW-1185">Reference proteome</keyword>
<dbReference type="Pfam" id="PF19853">
    <property type="entry name" value="DUF6328"/>
    <property type="match status" value="1"/>
</dbReference>
<feature type="transmembrane region" description="Helical" evidence="1">
    <location>
        <begin position="65"/>
        <end position="87"/>
    </location>
</feature>
<evidence type="ECO:0000313" key="2">
    <source>
        <dbReference type="EMBL" id="MFC6008819.1"/>
    </source>
</evidence>
<gene>
    <name evidence="2" type="ORF">ACFQDO_16925</name>
</gene>